<dbReference type="EMBL" id="JBHSPX010000008">
    <property type="protein sequence ID" value="MFC6066925.1"/>
    <property type="molecule type" value="Genomic_DNA"/>
</dbReference>
<feature type="compositionally biased region" description="Low complexity" evidence="1">
    <location>
        <begin position="19"/>
        <end position="35"/>
    </location>
</feature>
<proteinExistence type="predicted"/>
<dbReference type="PANTHER" id="PTHR43464">
    <property type="entry name" value="METHYLTRANSFERASE"/>
    <property type="match status" value="1"/>
</dbReference>
<dbReference type="InterPro" id="IPR029063">
    <property type="entry name" value="SAM-dependent_MTases_sf"/>
</dbReference>
<evidence type="ECO:0000259" key="2">
    <source>
        <dbReference type="Pfam" id="PF08242"/>
    </source>
</evidence>
<dbReference type="PANTHER" id="PTHR43464:SF3">
    <property type="entry name" value="SAM-DEPENDENT METHYLTRANSFERASE"/>
    <property type="match status" value="1"/>
</dbReference>
<dbReference type="EC" id="2.1.1.-" evidence="3"/>
<dbReference type="GO" id="GO:0008168">
    <property type="term" value="F:methyltransferase activity"/>
    <property type="evidence" value="ECO:0007669"/>
    <property type="project" value="UniProtKB-KW"/>
</dbReference>
<accession>A0ABW1MT08</accession>
<dbReference type="Pfam" id="PF08242">
    <property type="entry name" value="Methyltransf_12"/>
    <property type="match status" value="1"/>
</dbReference>
<keyword evidence="3" id="KW-0808">Transferase</keyword>
<comment type="caution">
    <text evidence="3">The sequence shown here is derived from an EMBL/GenBank/DDBJ whole genome shotgun (WGS) entry which is preliminary data.</text>
</comment>
<protein>
    <submittedName>
        <fullName evidence="3">SAM-dependent methyltransferase</fullName>
        <ecNumber evidence="3">2.1.1.-</ecNumber>
    </submittedName>
</protein>
<reference evidence="4" key="1">
    <citation type="journal article" date="2019" name="Int. J. Syst. Evol. Microbiol.">
        <title>The Global Catalogue of Microorganisms (GCM) 10K type strain sequencing project: providing services to taxonomists for standard genome sequencing and annotation.</title>
        <authorList>
            <consortium name="The Broad Institute Genomics Platform"/>
            <consortium name="The Broad Institute Genome Sequencing Center for Infectious Disease"/>
            <person name="Wu L."/>
            <person name="Ma J."/>
        </authorList>
    </citation>
    <scope>NUCLEOTIDE SEQUENCE [LARGE SCALE GENOMIC DNA]</scope>
    <source>
        <strain evidence="4">CGMCC 1.15180</strain>
    </source>
</reference>
<evidence type="ECO:0000313" key="3">
    <source>
        <dbReference type="EMBL" id="MFC6066925.1"/>
    </source>
</evidence>
<dbReference type="Gene3D" id="3.40.50.150">
    <property type="entry name" value="Vaccinia Virus protein VP39"/>
    <property type="match status" value="1"/>
</dbReference>
<organism evidence="3 4">
    <name type="scientific">Streptomyces ochraceiscleroticus</name>
    <dbReference type="NCBI Taxonomy" id="47761"/>
    <lineage>
        <taxon>Bacteria</taxon>
        <taxon>Bacillati</taxon>
        <taxon>Actinomycetota</taxon>
        <taxon>Actinomycetes</taxon>
        <taxon>Kitasatosporales</taxon>
        <taxon>Streptomycetaceae</taxon>
        <taxon>Streptomyces</taxon>
    </lineage>
</organism>
<evidence type="ECO:0000313" key="4">
    <source>
        <dbReference type="Proteomes" id="UP001596139"/>
    </source>
</evidence>
<keyword evidence="4" id="KW-1185">Reference proteome</keyword>
<name>A0ABW1MT08_9ACTN</name>
<dbReference type="RefSeq" id="WP_078649296.1">
    <property type="nucleotide sequence ID" value="NZ_JBHSPX010000008.1"/>
</dbReference>
<sequence length="292" mass="31029">MPDTTPPAPRADAPPPGRGPDAATDTSAAPSATGPDGNGPPRLTRLAFHGPLSEERAARMVQRLAAARPATVLDLGCGWGEFMLRVLDATPGATGLGIDLNADDLARGRTNAAARGLAGRVEFAEESGHGTTRGPADLVLCLGSGHAVAGPESPNNFRTVLRELRRLVAPGGRVLYGEGFWQRPPAAAELARMWPGATAEDHLSLAELVDLAVEEDFRPAWVETANRDEWEAFESGYRCDVEEWLAAHPDHPLAPETRERADAHRASWLTGYRGLLGIAYLTLVPVGPAPRP</sequence>
<feature type="region of interest" description="Disordered" evidence="1">
    <location>
        <begin position="1"/>
        <end position="42"/>
    </location>
</feature>
<dbReference type="GO" id="GO:0032259">
    <property type="term" value="P:methylation"/>
    <property type="evidence" value="ECO:0007669"/>
    <property type="project" value="UniProtKB-KW"/>
</dbReference>
<feature type="compositionally biased region" description="Pro residues" evidence="1">
    <location>
        <begin position="1"/>
        <end position="18"/>
    </location>
</feature>
<keyword evidence="3" id="KW-0489">Methyltransferase</keyword>
<evidence type="ECO:0000256" key="1">
    <source>
        <dbReference type="SAM" id="MobiDB-lite"/>
    </source>
</evidence>
<dbReference type="InterPro" id="IPR013217">
    <property type="entry name" value="Methyltransf_12"/>
</dbReference>
<dbReference type="CDD" id="cd02440">
    <property type="entry name" value="AdoMet_MTases"/>
    <property type="match status" value="1"/>
</dbReference>
<dbReference type="Proteomes" id="UP001596139">
    <property type="component" value="Unassembled WGS sequence"/>
</dbReference>
<feature type="domain" description="Methyltransferase type 12" evidence="2">
    <location>
        <begin position="73"/>
        <end position="174"/>
    </location>
</feature>
<dbReference type="SUPFAM" id="SSF53335">
    <property type="entry name" value="S-adenosyl-L-methionine-dependent methyltransferases"/>
    <property type="match status" value="1"/>
</dbReference>
<gene>
    <name evidence="3" type="ORF">ACFP4F_30895</name>
</gene>